<reference evidence="2" key="1">
    <citation type="submission" date="2022-06" db="EMBL/GenBank/DDBJ databases">
        <authorList>
            <person name="Berger JAMES D."/>
            <person name="Berger JAMES D."/>
        </authorList>
    </citation>
    <scope>NUCLEOTIDE SEQUENCE [LARGE SCALE GENOMIC DNA]</scope>
</reference>
<dbReference type="PANTHER" id="PTHR14270">
    <property type="entry name" value="NONSENSE-MEDIATED MRNA DECAY FACTOR SMG9"/>
    <property type="match status" value="1"/>
</dbReference>
<dbReference type="WBParaSite" id="TREG1_108870.4">
    <property type="protein sequence ID" value="TREG1_108870.4"/>
    <property type="gene ID" value="TREG1_108870"/>
</dbReference>
<organism evidence="2 4">
    <name type="scientific">Trichobilharzia regenti</name>
    <name type="common">Nasal bird schistosome</name>
    <dbReference type="NCBI Taxonomy" id="157069"/>
    <lineage>
        <taxon>Eukaryota</taxon>
        <taxon>Metazoa</taxon>
        <taxon>Spiralia</taxon>
        <taxon>Lophotrochozoa</taxon>
        <taxon>Platyhelminthes</taxon>
        <taxon>Trematoda</taxon>
        <taxon>Digenea</taxon>
        <taxon>Strigeidida</taxon>
        <taxon>Schistosomatoidea</taxon>
        <taxon>Schistosomatidae</taxon>
        <taxon>Trichobilharzia</taxon>
    </lineage>
</organism>
<dbReference type="AlphaFoldDB" id="A0AA85IMY0"/>
<dbReference type="GO" id="GO:0000184">
    <property type="term" value="P:nuclear-transcribed mRNA catabolic process, nonsense-mediated decay"/>
    <property type="evidence" value="ECO:0007669"/>
    <property type="project" value="InterPro"/>
</dbReference>
<name>A0AA85IMY0_TRIRE</name>
<dbReference type="Proteomes" id="UP000050795">
    <property type="component" value="Unassembled WGS sequence"/>
</dbReference>
<feature type="compositionally biased region" description="Basic and acidic residues" evidence="1">
    <location>
        <begin position="500"/>
        <end position="512"/>
    </location>
</feature>
<sequence>MEEEKSDKIKSILDFFSTPVNEDELLEGEESKPDELYTLCDDPMQTPIKLIDEQLKFADLQTLQNLFIDNSGFLVVGAIGLQGSGKSSILNILANYISDDCSIFDGPFNIQSVDHIINNTPCTGGIDLYITQDRVILLDVQPLLSFALTNYHIHMATSAEASSTSGNQTGNSSFTGPGNWKLEVWAEMASMQIVAFLINVCHVVLVVSDNLNTAASQLHPFIDRAISLKPTVFTPNVIPFHAMHNDDKQSSNVVVGKKSAANSTVQKSSEVQNLTTAVQHLRISHSNTVTNVSAVSNENDDISELEDDVVSLSEQYHQVGGDDFPTSNPCLRQYLQSPEAESKDVSNKINRLINLTDYSASLIHVYNQAPAAAFLNPDFCAKLDRYRNKILPLMYPEYRRLMSLVTAGPRTLSAYLQSRRRDQCTTTAHRNNLLNNAPTLINSDATGIKLSTNRIVPDNSVDQCFSGSADNSNGSRDDSRKNSATVTLSECPEPSITPQPDRDLLSSQKPDDIENVNPEMLLISSGVKDESSTYFAQCLPHESEVRRNPRLLHLKIFMDIPHRIIKLDSSSSNIVSQCCNVLRSIENELNCTGNEEDRLSSPDNHHLSTKDADIKKEVSELLSFEDYDLTKHNLLDIPGINAETLNVSLMEMHRDVNTTRRDFFNVQRRLDKPRLFLIPEVNNKGQTPTGCPTYMTSARILQDAVFSTPRQHMMPNLTEKKWITYAHKMWDAVMNSPLLLDYHSVLMDEL</sequence>
<dbReference type="WBParaSite" id="TREG1_108870.3">
    <property type="protein sequence ID" value="TREG1_108870.3"/>
    <property type="gene ID" value="TREG1_108870"/>
</dbReference>
<evidence type="ECO:0000313" key="2">
    <source>
        <dbReference type="Proteomes" id="UP000050795"/>
    </source>
</evidence>
<evidence type="ECO:0008006" key="5">
    <source>
        <dbReference type="Google" id="ProtNLM"/>
    </source>
</evidence>
<evidence type="ECO:0000256" key="1">
    <source>
        <dbReference type="SAM" id="MobiDB-lite"/>
    </source>
</evidence>
<dbReference type="WBParaSite" id="TREG1_108870.6">
    <property type="protein sequence ID" value="TREG1_108870.6"/>
    <property type="gene ID" value="TREG1_108870"/>
</dbReference>
<feature type="region of interest" description="Disordered" evidence="1">
    <location>
        <begin position="466"/>
        <end position="512"/>
    </location>
</feature>
<dbReference type="InterPro" id="IPR039177">
    <property type="entry name" value="SMG9"/>
</dbReference>
<dbReference type="WBParaSite" id="TREG1_108870.7">
    <property type="protein sequence ID" value="TREG1_108870.7"/>
    <property type="gene ID" value="TREG1_108870"/>
</dbReference>
<protein>
    <recommendedName>
        <fullName evidence="5">Protein SMG9</fullName>
    </recommendedName>
</protein>
<evidence type="ECO:0000313" key="3">
    <source>
        <dbReference type="WBParaSite" id="TREG1_108870.1"/>
    </source>
</evidence>
<keyword evidence="2" id="KW-1185">Reference proteome</keyword>
<reference evidence="3 4" key="2">
    <citation type="submission" date="2023-11" db="UniProtKB">
        <authorList>
            <consortium name="WormBaseParasite"/>
        </authorList>
    </citation>
    <scope>IDENTIFICATION</scope>
</reference>
<accession>A0AA85IMY0</accession>
<evidence type="ECO:0000313" key="4">
    <source>
        <dbReference type="WBParaSite" id="TREG1_108870.3"/>
    </source>
</evidence>
<dbReference type="WBParaSite" id="TREG1_108870.8">
    <property type="protein sequence ID" value="TREG1_108870.8"/>
    <property type="gene ID" value="TREG1_108870"/>
</dbReference>
<proteinExistence type="predicted"/>
<dbReference type="WBParaSite" id="TREG1_108870.1">
    <property type="protein sequence ID" value="TREG1_108870.1"/>
    <property type="gene ID" value="TREG1_108870"/>
</dbReference>
<dbReference type="WBParaSite" id="TREG1_108870.5">
    <property type="protein sequence ID" value="TREG1_108870.5"/>
    <property type="gene ID" value="TREG1_108870"/>
</dbReference>
<dbReference type="PANTHER" id="PTHR14270:SF0">
    <property type="entry name" value="NONSENSE-MEDIATED MRNA DECAY FACTOR SMG9"/>
    <property type="match status" value="1"/>
</dbReference>